<protein>
    <submittedName>
        <fullName evidence="2">Uncharacterized protein</fullName>
    </submittedName>
</protein>
<name>A0A3R8Q4Z2_9PSEU</name>
<feature type="region of interest" description="Disordered" evidence="1">
    <location>
        <begin position="1"/>
        <end position="71"/>
    </location>
</feature>
<accession>A0A3R8Q4Z2</accession>
<comment type="caution">
    <text evidence="2">The sequence shown here is derived from an EMBL/GenBank/DDBJ whole genome shotgun (WGS) entry which is preliminary data.</text>
</comment>
<dbReference type="AlphaFoldDB" id="A0A3R8Q4Z2"/>
<evidence type="ECO:0000313" key="3">
    <source>
        <dbReference type="Proteomes" id="UP000274515"/>
    </source>
</evidence>
<dbReference type="EMBL" id="RSAA01000006">
    <property type="protein sequence ID" value="RRO18695.1"/>
    <property type="molecule type" value="Genomic_DNA"/>
</dbReference>
<evidence type="ECO:0000256" key="1">
    <source>
        <dbReference type="SAM" id="MobiDB-lite"/>
    </source>
</evidence>
<dbReference type="Proteomes" id="UP000274515">
    <property type="component" value="Unassembled WGS sequence"/>
</dbReference>
<reference evidence="2 3" key="1">
    <citation type="submission" date="2018-11" db="EMBL/GenBank/DDBJ databases">
        <title>Saccharopolyspora rhizosphaerae sp. nov., an actinomycete isolated from rhizosphere soil in Thailand.</title>
        <authorList>
            <person name="Intra B."/>
            <person name="Euanorasetr J."/>
            <person name="Take A."/>
            <person name="Inahashi Y."/>
            <person name="Mori M."/>
            <person name="Panbangred W."/>
            <person name="Matsumoto A."/>
        </authorList>
    </citation>
    <scope>NUCLEOTIDE SEQUENCE [LARGE SCALE GENOMIC DNA]</scope>
    <source>
        <strain evidence="2 3">H219</strain>
    </source>
</reference>
<proteinExistence type="predicted"/>
<gene>
    <name evidence="2" type="ORF">EIL87_06160</name>
</gene>
<sequence>MPEERHRAHEPDQAGVPVDDVPAAGTDEDTPYDQGAGDHIAPEAPYAPERDEGGSTHHLPADMSPGEVPER</sequence>
<feature type="compositionally biased region" description="Basic and acidic residues" evidence="1">
    <location>
        <begin position="1"/>
        <end position="12"/>
    </location>
</feature>
<keyword evidence="3" id="KW-1185">Reference proteome</keyword>
<evidence type="ECO:0000313" key="2">
    <source>
        <dbReference type="EMBL" id="RRO18695.1"/>
    </source>
</evidence>
<dbReference type="RefSeq" id="WP_125089194.1">
    <property type="nucleotide sequence ID" value="NZ_RSAA01000006.1"/>
</dbReference>
<dbReference type="OrthoDB" id="9942714at2"/>
<organism evidence="2 3">
    <name type="scientific">Saccharopolyspora rhizosphaerae</name>
    <dbReference type="NCBI Taxonomy" id="2492662"/>
    <lineage>
        <taxon>Bacteria</taxon>
        <taxon>Bacillati</taxon>
        <taxon>Actinomycetota</taxon>
        <taxon>Actinomycetes</taxon>
        <taxon>Pseudonocardiales</taxon>
        <taxon>Pseudonocardiaceae</taxon>
        <taxon>Saccharopolyspora</taxon>
    </lineage>
</organism>